<organism evidence="2 3">
    <name type="scientific">Arthrobacter alpinus</name>
    <dbReference type="NCBI Taxonomy" id="656366"/>
    <lineage>
        <taxon>Bacteria</taxon>
        <taxon>Bacillati</taxon>
        <taxon>Actinomycetota</taxon>
        <taxon>Actinomycetes</taxon>
        <taxon>Micrococcales</taxon>
        <taxon>Micrococcaceae</taxon>
        <taxon>Arthrobacter</taxon>
    </lineage>
</organism>
<dbReference type="Gene3D" id="3.40.50.1820">
    <property type="entry name" value="alpha/beta hydrolase"/>
    <property type="match status" value="1"/>
</dbReference>
<sequence length="245" mass="26869">MTVRKVVLGEHEIITTDTDKGAARTFLLVHGIGMGISYFAQLSSELESYGRVVAIDLPGFGDAAEPVEAMTMAQMGALLIEFVEAENLGRPVLVGHSMGTQVAAEAAAQRPDLFPELILVAPTVNRSERTIRRQSWRMMQDLFGESPSVISLGVKNYTKTGPRWFVKKLRNMMVHTIEDTLPQIQAHTLVIRGSRDRICPRSWVEEVTALIPDATMEEVPGRGHETMVKDGACVAEYIVAHVGAA</sequence>
<name>A0A0S2LUM4_9MICC</name>
<dbReference type="OrthoDB" id="9769541at2"/>
<dbReference type="AlphaFoldDB" id="A0A0S2LUM4"/>
<dbReference type="GO" id="GO:0047372">
    <property type="term" value="F:monoacylglycerol lipase activity"/>
    <property type="evidence" value="ECO:0007669"/>
    <property type="project" value="TreeGrafter"/>
</dbReference>
<dbReference type="Proteomes" id="UP000059574">
    <property type="component" value="Chromosome"/>
</dbReference>
<evidence type="ECO:0000313" key="3">
    <source>
        <dbReference type="Proteomes" id="UP000059574"/>
    </source>
</evidence>
<evidence type="ECO:0000313" key="2">
    <source>
        <dbReference type="EMBL" id="ALO65228.1"/>
    </source>
</evidence>
<dbReference type="PRINTS" id="PR00111">
    <property type="entry name" value="ABHYDROLASE"/>
</dbReference>
<dbReference type="SUPFAM" id="SSF53474">
    <property type="entry name" value="alpha/beta-Hydrolases"/>
    <property type="match status" value="1"/>
</dbReference>
<dbReference type="InterPro" id="IPR029058">
    <property type="entry name" value="AB_hydrolase_fold"/>
</dbReference>
<evidence type="ECO:0000259" key="1">
    <source>
        <dbReference type="Pfam" id="PF12697"/>
    </source>
</evidence>
<dbReference type="InterPro" id="IPR050266">
    <property type="entry name" value="AB_hydrolase_sf"/>
</dbReference>
<accession>A0A0S2LUM4</accession>
<dbReference type="GO" id="GO:0016020">
    <property type="term" value="C:membrane"/>
    <property type="evidence" value="ECO:0007669"/>
    <property type="project" value="TreeGrafter"/>
</dbReference>
<dbReference type="GO" id="GO:0046464">
    <property type="term" value="P:acylglycerol catabolic process"/>
    <property type="evidence" value="ECO:0007669"/>
    <property type="project" value="TreeGrafter"/>
</dbReference>
<dbReference type="PANTHER" id="PTHR43798:SF5">
    <property type="entry name" value="MONOACYLGLYCEROL LIPASE ABHD6"/>
    <property type="match status" value="1"/>
</dbReference>
<proteinExistence type="predicted"/>
<protein>
    <recommendedName>
        <fullName evidence="1">AB hydrolase-1 domain-containing protein</fullName>
    </recommendedName>
</protein>
<dbReference type="PANTHER" id="PTHR43798">
    <property type="entry name" value="MONOACYLGLYCEROL LIPASE"/>
    <property type="match status" value="1"/>
</dbReference>
<feature type="domain" description="AB hydrolase-1" evidence="1">
    <location>
        <begin position="26"/>
        <end position="228"/>
    </location>
</feature>
<reference evidence="2 3" key="2">
    <citation type="journal article" date="2016" name="J. Biotechnol.">
        <title>Complete genome sequence of Arthrobacter alpinus ERGS4:06, a yellow pigmented bacterium tolerant to cold and radiations isolated from Sikkim Himalaya.</title>
        <authorList>
            <person name="Kumar R."/>
            <person name="Singh D."/>
            <person name="Swarnkar M.K."/>
            <person name="Singh A.K."/>
            <person name="Kumar S."/>
        </authorList>
    </citation>
    <scope>NUCLEOTIDE SEQUENCE [LARGE SCALE GENOMIC DNA]</scope>
    <source>
        <strain evidence="2 3">ERGS4:06</strain>
    </source>
</reference>
<reference evidence="3" key="1">
    <citation type="submission" date="2015-11" db="EMBL/GenBank/DDBJ databases">
        <authorList>
            <person name="Kumar R."/>
            <person name="Singh D."/>
            <person name="Swarnkar M.K."/>
            <person name="Singh A.K."/>
            <person name="Kumar S."/>
        </authorList>
    </citation>
    <scope>NUCLEOTIDE SEQUENCE [LARGE SCALE GENOMIC DNA]</scope>
    <source>
        <strain evidence="3">ERGS4:06</strain>
    </source>
</reference>
<dbReference type="RefSeq" id="WP_062285463.1">
    <property type="nucleotide sequence ID" value="NZ_CP013200.1"/>
</dbReference>
<dbReference type="InterPro" id="IPR000073">
    <property type="entry name" value="AB_hydrolase_1"/>
</dbReference>
<dbReference type="EMBL" id="CP013200">
    <property type="protein sequence ID" value="ALO65228.1"/>
    <property type="molecule type" value="Genomic_DNA"/>
</dbReference>
<gene>
    <name evidence="2" type="ORF">AS189_00425</name>
</gene>
<dbReference type="Pfam" id="PF12697">
    <property type="entry name" value="Abhydrolase_6"/>
    <property type="match status" value="1"/>
</dbReference>